<dbReference type="InterPro" id="IPR029063">
    <property type="entry name" value="SAM-dependent_MTases_sf"/>
</dbReference>
<name>A0A934S575_9BACT</name>
<dbReference type="AlphaFoldDB" id="A0A934S575"/>
<keyword evidence="2" id="KW-1185">Reference proteome</keyword>
<protein>
    <recommendedName>
        <fullName evidence="3">Methyltransferase FkbM domain-containing protein</fullName>
    </recommendedName>
</protein>
<evidence type="ECO:0000313" key="1">
    <source>
        <dbReference type="EMBL" id="MBK1882482.1"/>
    </source>
</evidence>
<dbReference type="RefSeq" id="WP_200269663.1">
    <property type="nucleotide sequence ID" value="NZ_JAENIJ010000011.1"/>
</dbReference>
<dbReference type="Gene3D" id="3.40.50.150">
    <property type="entry name" value="Vaccinia Virus protein VP39"/>
    <property type="match status" value="1"/>
</dbReference>
<reference evidence="1" key="1">
    <citation type="submission" date="2021-01" db="EMBL/GenBank/DDBJ databases">
        <title>Modified the classification status of verrucomicrobia.</title>
        <authorList>
            <person name="Feng X."/>
        </authorList>
    </citation>
    <scope>NUCLEOTIDE SEQUENCE</scope>
    <source>
        <strain evidence="1">KCTC 22041</strain>
    </source>
</reference>
<dbReference type="SUPFAM" id="SSF53335">
    <property type="entry name" value="S-adenosyl-L-methionine-dependent methyltransferases"/>
    <property type="match status" value="1"/>
</dbReference>
<proteinExistence type="predicted"/>
<gene>
    <name evidence="1" type="ORF">JIN85_08650</name>
</gene>
<comment type="caution">
    <text evidence="1">The sequence shown here is derived from an EMBL/GenBank/DDBJ whole genome shotgun (WGS) entry which is preliminary data.</text>
</comment>
<dbReference type="EMBL" id="JAENIJ010000011">
    <property type="protein sequence ID" value="MBK1882482.1"/>
    <property type="molecule type" value="Genomic_DNA"/>
</dbReference>
<evidence type="ECO:0008006" key="3">
    <source>
        <dbReference type="Google" id="ProtNLM"/>
    </source>
</evidence>
<organism evidence="1 2">
    <name type="scientific">Luteolibacter pohnpeiensis</name>
    <dbReference type="NCBI Taxonomy" id="454153"/>
    <lineage>
        <taxon>Bacteria</taxon>
        <taxon>Pseudomonadati</taxon>
        <taxon>Verrucomicrobiota</taxon>
        <taxon>Verrucomicrobiia</taxon>
        <taxon>Verrucomicrobiales</taxon>
        <taxon>Verrucomicrobiaceae</taxon>
        <taxon>Luteolibacter</taxon>
    </lineage>
</organism>
<evidence type="ECO:0000313" key="2">
    <source>
        <dbReference type="Proteomes" id="UP000603141"/>
    </source>
</evidence>
<dbReference type="Proteomes" id="UP000603141">
    <property type="component" value="Unassembled WGS sequence"/>
</dbReference>
<sequence>MKKLKNLIRVSFPSLFAVMSSVRFFIACKKRLGDTQNLVSNTLFNNENITVLSGPFEGLKYYNKTIWGTITSKWIGCYELEIRSVIEEIIDSKYDLIVDIGAAEGYYAVGLAYRLSESKIITYDTDPIARFRQRQLAKLNNITNLEIKKYCSHSELEALTAINSVIICDTEGYEIQLLNPKLAPKLKIINILVECHKFDNFSVRDVVMELKSRFGDTHYIEEFESKTRDIELYRSTIQKFDRLSDRQAEIALDEGRYPGQIWLWMKVKD</sequence>
<accession>A0A934S575</accession>